<evidence type="ECO:0000256" key="4">
    <source>
        <dbReference type="RuleBase" id="RU000363"/>
    </source>
</evidence>
<sequence>MKLQEKTIVITGGTGGIGKAAVEALSERGANVVFTYLRHQEKAEQMVKRLSENGKRVRGMRVDCRVSSSVKGFVRAVLQEYGRIDVVINNAGIRKDRSLLYMSEGEWADVVDTNLTGAFYLTRACVPYLLKQQSGRIINISSISGLSGLTGQANYSASKAGLMGFTKALAKELAPYGISVNAIAPGAVETDMLKGLSASYLEELTRSVPMKRMCRPEETAKVIEFLADDEQAPDYLTGQTIVLDGGMGH</sequence>
<evidence type="ECO:0000259" key="5">
    <source>
        <dbReference type="SMART" id="SM00822"/>
    </source>
</evidence>
<keyword evidence="7" id="KW-1185">Reference proteome</keyword>
<dbReference type="FunFam" id="3.40.50.720:FF:000173">
    <property type="entry name" value="3-oxoacyl-[acyl-carrier protein] reductase"/>
    <property type="match status" value="1"/>
</dbReference>
<dbReference type="SUPFAM" id="SSF51735">
    <property type="entry name" value="NAD(P)-binding Rossmann-fold domains"/>
    <property type="match status" value="1"/>
</dbReference>
<name>A0A926I0Z8_9FIRM</name>
<accession>A0A926I0Z8</accession>
<keyword evidence="3" id="KW-0753">Steroid metabolism</keyword>
<keyword evidence="3" id="KW-0443">Lipid metabolism</keyword>
<feature type="domain" description="Ketoreductase" evidence="5">
    <location>
        <begin position="6"/>
        <end position="186"/>
    </location>
</feature>
<dbReference type="PRINTS" id="PR00081">
    <property type="entry name" value="GDHRDH"/>
</dbReference>
<evidence type="ECO:0000256" key="3">
    <source>
        <dbReference type="ARBA" id="ARBA00023221"/>
    </source>
</evidence>
<dbReference type="RefSeq" id="WP_177719285.1">
    <property type="nucleotide sequence ID" value="NZ_JACRSQ010000004.1"/>
</dbReference>
<dbReference type="SMART" id="SM00822">
    <property type="entry name" value="PKS_KR"/>
    <property type="match status" value="1"/>
</dbReference>
<comment type="similarity">
    <text evidence="1 4">Belongs to the short-chain dehydrogenases/reductases (SDR) family.</text>
</comment>
<dbReference type="InterPro" id="IPR036291">
    <property type="entry name" value="NAD(P)-bd_dom_sf"/>
</dbReference>
<dbReference type="PRINTS" id="PR00080">
    <property type="entry name" value="SDRFAMILY"/>
</dbReference>
<dbReference type="GO" id="GO:0032787">
    <property type="term" value="P:monocarboxylic acid metabolic process"/>
    <property type="evidence" value="ECO:0007669"/>
    <property type="project" value="UniProtKB-ARBA"/>
</dbReference>
<evidence type="ECO:0000256" key="1">
    <source>
        <dbReference type="ARBA" id="ARBA00006484"/>
    </source>
</evidence>
<dbReference type="Gene3D" id="3.40.50.720">
    <property type="entry name" value="NAD(P)-binding Rossmann-like Domain"/>
    <property type="match status" value="1"/>
</dbReference>
<proteinExistence type="inferred from homology"/>
<comment type="caution">
    <text evidence="6">The sequence shown here is derived from an EMBL/GenBank/DDBJ whole genome shotgun (WGS) entry which is preliminary data.</text>
</comment>
<gene>
    <name evidence="6" type="ORF">H8730_04210</name>
</gene>
<evidence type="ECO:0000313" key="6">
    <source>
        <dbReference type="EMBL" id="MBC8542750.1"/>
    </source>
</evidence>
<dbReference type="EMBL" id="JACRSQ010000004">
    <property type="protein sequence ID" value="MBC8542750.1"/>
    <property type="molecule type" value="Genomic_DNA"/>
</dbReference>
<keyword evidence="2" id="KW-0560">Oxidoreductase</keyword>
<dbReference type="PROSITE" id="PS00061">
    <property type="entry name" value="ADH_SHORT"/>
    <property type="match status" value="1"/>
</dbReference>
<organism evidence="6 7">
    <name type="scientific">Bianquea renquensis</name>
    <dbReference type="NCBI Taxonomy" id="2763661"/>
    <lineage>
        <taxon>Bacteria</taxon>
        <taxon>Bacillati</taxon>
        <taxon>Bacillota</taxon>
        <taxon>Clostridia</taxon>
        <taxon>Eubacteriales</taxon>
        <taxon>Bianqueaceae</taxon>
        <taxon>Bianquea</taxon>
    </lineage>
</organism>
<evidence type="ECO:0000256" key="2">
    <source>
        <dbReference type="ARBA" id="ARBA00023002"/>
    </source>
</evidence>
<dbReference type="NCBIfam" id="NF009466">
    <property type="entry name" value="PRK12826.1-2"/>
    <property type="match status" value="1"/>
</dbReference>
<dbReference type="GO" id="GO:0016491">
    <property type="term" value="F:oxidoreductase activity"/>
    <property type="evidence" value="ECO:0007669"/>
    <property type="project" value="UniProtKB-KW"/>
</dbReference>
<dbReference type="GO" id="GO:0008202">
    <property type="term" value="P:steroid metabolic process"/>
    <property type="evidence" value="ECO:0007669"/>
    <property type="project" value="UniProtKB-KW"/>
</dbReference>
<dbReference type="PANTHER" id="PTHR42879:SF2">
    <property type="entry name" value="3-OXOACYL-[ACYL-CARRIER-PROTEIN] REDUCTASE FABG"/>
    <property type="match status" value="1"/>
</dbReference>
<dbReference type="Proteomes" id="UP000657006">
    <property type="component" value="Unassembled WGS sequence"/>
</dbReference>
<dbReference type="AlphaFoldDB" id="A0A926I0Z8"/>
<protein>
    <submittedName>
        <fullName evidence="6">3-oxoacyl-ACP reductase FabG</fullName>
    </submittedName>
</protein>
<dbReference type="Pfam" id="PF00106">
    <property type="entry name" value="adh_short"/>
    <property type="match status" value="1"/>
</dbReference>
<evidence type="ECO:0000313" key="7">
    <source>
        <dbReference type="Proteomes" id="UP000657006"/>
    </source>
</evidence>
<reference evidence="6" key="1">
    <citation type="submission" date="2020-08" db="EMBL/GenBank/DDBJ databases">
        <title>Genome public.</title>
        <authorList>
            <person name="Liu C."/>
            <person name="Sun Q."/>
        </authorList>
    </citation>
    <scope>NUCLEOTIDE SEQUENCE</scope>
    <source>
        <strain evidence="6">NSJ-32</strain>
    </source>
</reference>
<dbReference type="PANTHER" id="PTHR42879">
    <property type="entry name" value="3-OXOACYL-(ACYL-CARRIER-PROTEIN) REDUCTASE"/>
    <property type="match status" value="1"/>
</dbReference>
<dbReference type="InterPro" id="IPR050259">
    <property type="entry name" value="SDR"/>
</dbReference>
<dbReference type="InterPro" id="IPR057326">
    <property type="entry name" value="KR_dom"/>
</dbReference>
<dbReference type="InterPro" id="IPR002347">
    <property type="entry name" value="SDR_fam"/>
</dbReference>
<dbReference type="InterPro" id="IPR020904">
    <property type="entry name" value="Sc_DH/Rdtase_CS"/>
</dbReference>